<name>A0A814BCJ3_9BILA</name>
<dbReference type="Proteomes" id="UP000663889">
    <property type="component" value="Unassembled WGS sequence"/>
</dbReference>
<comment type="caution">
    <text evidence="2">The sequence shown here is derived from an EMBL/GenBank/DDBJ whole genome shotgun (WGS) entry which is preliminary data.</text>
</comment>
<protein>
    <recommendedName>
        <fullName evidence="1">F-box domain-containing protein</fullName>
    </recommendedName>
</protein>
<dbReference type="PROSITE" id="PS50181">
    <property type="entry name" value="FBOX"/>
    <property type="match status" value="1"/>
</dbReference>
<dbReference type="InterPro" id="IPR032675">
    <property type="entry name" value="LRR_dom_sf"/>
</dbReference>
<evidence type="ECO:0000259" key="1">
    <source>
        <dbReference type="PROSITE" id="PS50181"/>
    </source>
</evidence>
<dbReference type="Gene3D" id="3.80.10.10">
    <property type="entry name" value="Ribonuclease Inhibitor"/>
    <property type="match status" value="1"/>
</dbReference>
<evidence type="ECO:0000313" key="3">
    <source>
        <dbReference type="Proteomes" id="UP000663889"/>
    </source>
</evidence>
<sequence>MKYSFVQFNDLPDEILLIIFKKLDNAELLYSLIDVNKRLNKILCDSIFTSRLTLMTHLLNNSISPFSDSLLGRFCLQISPKIYDKIEWLNLESSSMERILLSTNYPNLYGLGLYNMEVERAKYLFTDETSLTNLFKNQISSLIIDINECEKQISTPNVNTLLFTHIFTMFINLQYLNFNPSLFSYQHLSFNFSPPTVCSSSLCDNVTNVYDELIVPFLHRMLNLEKLDLHLVVGLNKGFIDGNELKTIINHMPQLNKFIFNICSTIRLPNETELRSNEDVQNTFKDFKDDQIISCVDYFQKSKYSQCHIYSYPYKITHYRNITNNFPGGLFKCVRTVELFDERPFEHEFFLRIQKSFPFMKELTIINRKPQKNKQYTKFTDDNRDLSIIEYSHLIELNLIKAHRDYVEQFLVDTKMCLPNNVSLYVDYFTLKKVTHNFKRDATRINCAKMNYLCTTKVSRYSKHLYDYFLYAETDGL</sequence>
<reference evidence="2" key="1">
    <citation type="submission" date="2021-02" db="EMBL/GenBank/DDBJ databases">
        <authorList>
            <person name="Nowell W R."/>
        </authorList>
    </citation>
    <scope>NUCLEOTIDE SEQUENCE</scope>
</reference>
<gene>
    <name evidence="2" type="ORF">SEV965_LOCUS6941</name>
</gene>
<dbReference type="Pfam" id="PF12937">
    <property type="entry name" value="F-box-like"/>
    <property type="match status" value="1"/>
</dbReference>
<dbReference type="InterPro" id="IPR001810">
    <property type="entry name" value="F-box_dom"/>
</dbReference>
<proteinExistence type="predicted"/>
<accession>A0A814BCJ3</accession>
<dbReference type="InterPro" id="IPR036047">
    <property type="entry name" value="F-box-like_dom_sf"/>
</dbReference>
<evidence type="ECO:0000313" key="2">
    <source>
        <dbReference type="EMBL" id="CAF0926588.1"/>
    </source>
</evidence>
<feature type="domain" description="F-box" evidence="1">
    <location>
        <begin position="5"/>
        <end position="52"/>
    </location>
</feature>
<dbReference type="SUPFAM" id="SSF81383">
    <property type="entry name" value="F-box domain"/>
    <property type="match status" value="1"/>
</dbReference>
<dbReference type="EMBL" id="CAJNOU010000235">
    <property type="protein sequence ID" value="CAF0926588.1"/>
    <property type="molecule type" value="Genomic_DNA"/>
</dbReference>
<organism evidence="2 3">
    <name type="scientific">Rotaria sordida</name>
    <dbReference type="NCBI Taxonomy" id="392033"/>
    <lineage>
        <taxon>Eukaryota</taxon>
        <taxon>Metazoa</taxon>
        <taxon>Spiralia</taxon>
        <taxon>Gnathifera</taxon>
        <taxon>Rotifera</taxon>
        <taxon>Eurotatoria</taxon>
        <taxon>Bdelloidea</taxon>
        <taxon>Philodinida</taxon>
        <taxon>Philodinidae</taxon>
        <taxon>Rotaria</taxon>
    </lineage>
</organism>
<dbReference type="AlphaFoldDB" id="A0A814BCJ3"/>